<comment type="caution">
    <text evidence="11">The sequence shown here is derived from an EMBL/GenBank/DDBJ whole genome shotgun (WGS) entry which is preliminary data.</text>
</comment>
<evidence type="ECO:0000259" key="10">
    <source>
        <dbReference type="PROSITE" id="PS50929"/>
    </source>
</evidence>
<dbReference type="Pfam" id="PF00664">
    <property type="entry name" value="ABC_membrane"/>
    <property type="match status" value="1"/>
</dbReference>
<feature type="transmembrane region" description="Helical" evidence="8">
    <location>
        <begin position="55"/>
        <end position="77"/>
    </location>
</feature>
<evidence type="ECO:0000256" key="1">
    <source>
        <dbReference type="ARBA" id="ARBA00004651"/>
    </source>
</evidence>
<dbReference type="GO" id="GO:0015421">
    <property type="term" value="F:ABC-type oligopeptide transporter activity"/>
    <property type="evidence" value="ECO:0007669"/>
    <property type="project" value="TreeGrafter"/>
</dbReference>
<dbReference type="InterPro" id="IPR039421">
    <property type="entry name" value="Type_1_exporter"/>
</dbReference>
<keyword evidence="3 8" id="KW-0812">Transmembrane</keyword>
<dbReference type="GO" id="GO:0005886">
    <property type="term" value="C:plasma membrane"/>
    <property type="evidence" value="ECO:0007669"/>
    <property type="project" value="UniProtKB-SubCell"/>
</dbReference>
<dbReference type="InterPro" id="IPR011527">
    <property type="entry name" value="ABC1_TM_dom"/>
</dbReference>
<feature type="transmembrane region" description="Helical" evidence="8">
    <location>
        <begin position="171"/>
        <end position="193"/>
    </location>
</feature>
<keyword evidence="4" id="KW-0547">Nucleotide-binding</keyword>
<dbReference type="EMBL" id="FMTB01000006">
    <property type="protein sequence ID" value="SCW09346.1"/>
    <property type="molecule type" value="Genomic_DNA"/>
</dbReference>
<evidence type="ECO:0000256" key="3">
    <source>
        <dbReference type="ARBA" id="ARBA00022692"/>
    </source>
</evidence>
<dbReference type="Gene3D" id="3.40.50.300">
    <property type="entry name" value="P-loop containing nucleotide triphosphate hydrolases"/>
    <property type="match status" value="1"/>
</dbReference>
<feature type="transmembrane region" description="Helical" evidence="8">
    <location>
        <begin position="280"/>
        <end position="307"/>
    </location>
</feature>
<evidence type="ECO:0000256" key="2">
    <source>
        <dbReference type="ARBA" id="ARBA00022475"/>
    </source>
</evidence>
<feature type="domain" description="ABC transmembrane type-1" evidence="10">
    <location>
        <begin position="57"/>
        <end position="329"/>
    </location>
</feature>
<dbReference type="InterPro" id="IPR036640">
    <property type="entry name" value="ABC1_TM_sf"/>
</dbReference>
<name>A0AB74EN59_NEIGO</name>
<dbReference type="SMART" id="SM00382">
    <property type="entry name" value="AAA"/>
    <property type="match status" value="1"/>
</dbReference>
<evidence type="ECO:0000256" key="7">
    <source>
        <dbReference type="ARBA" id="ARBA00023136"/>
    </source>
</evidence>
<dbReference type="InterPro" id="IPR003593">
    <property type="entry name" value="AAA+_ATPase"/>
</dbReference>
<dbReference type="GO" id="GO:0016887">
    <property type="term" value="F:ATP hydrolysis activity"/>
    <property type="evidence" value="ECO:0007669"/>
    <property type="project" value="InterPro"/>
</dbReference>
<evidence type="ECO:0000256" key="5">
    <source>
        <dbReference type="ARBA" id="ARBA00022840"/>
    </source>
</evidence>
<dbReference type="FunFam" id="3.40.50.300:FF:000218">
    <property type="entry name" value="Multidrug ABC transporter ATP-binding protein"/>
    <property type="match status" value="1"/>
</dbReference>
<dbReference type="InterPro" id="IPR003439">
    <property type="entry name" value="ABC_transporter-like_ATP-bd"/>
</dbReference>
<keyword evidence="7 8" id="KW-0472">Membrane</keyword>
<keyword evidence="6 8" id="KW-1133">Transmembrane helix</keyword>
<comment type="subcellular location">
    <subcellularLocation>
        <location evidence="1">Cell membrane</location>
        <topology evidence="1">Multi-pass membrane protein</topology>
    </subcellularLocation>
</comment>
<dbReference type="AlphaFoldDB" id="A0AB74EN59"/>
<dbReference type="GO" id="GO:0005524">
    <property type="term" value="F:ATP binding"/>
    <property type="evidence" value="ECO:0007669"/>
    <property type="project" value="UniProtKB-KW"/>
</dbReference>
<dbReference type="SUPFAM" id="SSF90123">
    <property type="entry name" value="ABC transporter transmembrane region"/>
    <property type="match status" value="1"/>
</dbReference>
<accession>A0AB74EN59</accession>
<feature type="transmembrane region" description="Helical" evidence="8">
    <location>
        <begin position="199"/>
        <end position="219"/>
    </location>
</feature>
<dbReference type="PANTHER" id="PTHR43394:SF1">
    <property type="entry name" value="ATP-BINDING CASSETTE SUB-FAMILY B MEMBER 10, MITOCHONDRIAL"/>
    <property type="match status" value="1"/>
</dbReference>
<evidence type="ECO:0000259" key="9">
    <source>
        <dbReference type="PROSITE" id="PS50893"/>
    </source>
</evidence>
<evidence type="ECO:0000256" key="8">
    <source>
        <dbReference type="SAM" id="Phobius"/>
    </source>
</evidence>
<dbReference type="SUPFAM" id="SSF52540">
    <property type="entry name" value="P-loop containing nucleoside triphosphate hydrolases"/>
    <property type="match status" value="1"/>
</dbReference>
<dbReference type="FunFam" id="1.20.1560.10:FF:000070">
    <property type="entry name" value="Multidrug ABC transporter ATP-binding protein"/>
    <property type="match status" value="1"/>
</dbReference>
<feature type="transmembrane region" description="Helical" evidence="8">
    <location>
        <begin position="97"/>
        <end position="116"/>
    </location>
</feature>
<dbReference type="PROSITE" id="PS50929">
    <property type="entry name" value="ABC_TM1F"/>
    <property type="match status" value="1"/>
</dbReference>
<organism evidence="11 12">
    <name type="scientific">Neisseria gonorrhoeae</name>
    <dbReference type="NCBI Taxonomy" id="485"/>
    <lineage>
        <taxon>Bacteria</taxon>
        <taxon>Pseudomonadati</taxon>
        <taxon>Pseudomonadota</taxon>
        <taxon>Betaproteobacteria</taxon>
        <taxon>Neisseriales</taxon>
        <taxon>Neisseriaceae</taxon>
        <taxon>Neisseria</taxon>
    </lineage>
</organism>
<dbReference type="PANTHER" id="PTHR43394">
    <property type="entry name" value="ATP-DEPENDENT PERMEASE MDL1, MITOCHONDRIAL"/>
    <property type="match status" value="1"/>
</dbReference>
<gene>
    <name evidence="11" type="ORF">ESCNG_140027</name>
</gene>
<dbReference type="PROSITE" id="PS00211">
    <property type="entry name" value="ABC_TRANSPORTER_1"/>
    <property type="match status" value="1"/>
</dbReference>
<keyword evidence="2" id="KW-1003">Cell membrane</keyword>
<proteinExistence type="predicted"/>
<dbReference type="PROSITE" id="PS50893">
    <property type="entry name" value="ABC_TRANSPORTER_2"/>
    <property type="match status" value="1"/>
</dbReference>
<reference evidence="11 12" key="1">
    <citation type="submission" date="2016-09" db="EMBL/GenBank/DDBJ databases">
        <authorList>
            <person name="Kumanski S."/>
            <person name="Beatrice B."/>
        </authorList>
    </citation>
    <scope>NUCLEOTIDE SEQUENCE [LARGE SCALE GENOMIC DNA]</scope>
    <source>
        <strain evidence="11">Mankind</strain>
    </source>
</reference>
<dbReference type="InterPro" id="IPR017871">
    <property type="entry name" value="ABC_transporter-like_CS"/>
</dbReference>
<dbReference type="InterPro" id="IPR027417">
    <property type="entry name" value="P-loop_NTPase"/>
</dbReference>
<dbReference type="Proteomes" id="UP000182484">
    <property type="component" value="Unassembled WGS sequence"/>
</dbReference>
<feature type="domain" description="ABC transporter" evidence="9">
    <location>
        <begin position="377"/>
        <end position="616"/>
    </location>
</feature>
<keyword evidence="5 11" id="KW-0067">ATP-binding</keyword>
<sequence>MMPSETVLPKSKTMLNKIFSWFESRIDPYPEAAPKTPEKGLCRFVWSSMDGVRKWIAALAALTAGIGIMEALIFQFMGKIVEWLGKYAPAELFAEKGWELAAMAAMMVFSVVWAFAASNVRLQTLQGVFPMRLRWNFHRLMLNQSLGFYQDEFAGRVSAKVMQTALALRDAVMTVADMVVYVSVYFITSGVILASLDSWLLLPFIGWIIGFASVMRLLIPRLGQTAARQANARSLMTGRITDAYSNIATVKLFFHGAREAVYAKQSMEEFMVTVRAQMRLATLLHSCSFIVNTSLTLSTAALGIWLWHNGQVGVGAVATATAMALRVNGLSQYIMWESARLFENIGIVNDGMATLSKPHTILDKPQALPLNVPQGAIKFEHVDFCYEAGKPLLNGFNLNIKPGEKVGLIGRSGAGKSTIVNLLLRFYEPQSGTVSIDGQDISGVTQESLRAQIGLVTQDTSLLHRSVRDNIIYGRPDATDAEMVSAAERAEAAGFIPDLSDAKGRRGYDAHVGERGVKLSGGQRQRIAIARVMLKDAPILLLDEATSALDSEVEAAIQESLDKMMEGKTVIAIAHRLSTIAAMDRLVVLDKGRIIEEGTHAELLEKRGLYAKLWAHQSGGFLSEHVEWQHD</sequence>
<evidence type="ECO:0000256" key="4">
    <source>
        <dbReference type="ARBA" id="ARBA00022741"/>
    </source>
</evidence>
<evidence type="ECO:0000313" key="12">
    <source>
        <dbReference type="Proteomes" id="UP000182484"/>
    </source>
</evidence>
<protein>
    <submittedName>
        <fullName evidence="11">Uncharacterized ABC transporter ATP-binding protein HI_1051</fullName>
    </submittedName>
</protein>
<dbReference type="Pfam" id="PF00005">
    <property type="entry name" value="ABC_tran"/>
    <property type="match status" value="1"/>
</dbReference>
<evidence type="ECO:0000313" key="11">
    <source>
        <dbReference type="EMBL" id="SCW09346.1"/>
    </source>
</evidence>
<dbReference type="Gene3D" id="1.20.1560.10">
    <property type="entry name" value="ABC transporter type 1, transmembrane domain"/>
    <property type="match status" value="1"/>
</dbReference>
<evidence type="ECO:0000256" key="6">
    <source>
        <dbReference type="ARBA" id="ARBA00022989"/>
    </source>
</evidence>